<organism evidence="1">
    <name type="scientific">Deinococcus sonorensis KR-87</name>
    <dbReference type="NCBI Taxonomy" id="694439"/>
    <lineage>
        <taxon>Bacteria</taxon>
        <taxon>Thermotogati</taxon>
        <taxon>Deinococcota</taxon>
        <taxon>Deinococci</taxon>
        <taxon>Deinococcales</taxon>
        <taxon>Deinococcaceae</taxon>
        <taxon>Deinococcus</taxon>
    </lineage>
</organism>
<dbReference type="KEGG" id="dsc:ABOD76_08790"/>
<dbReference type="GO" id="GO:0005975">
    <property type="term" value="P:carbohydrate metabolic process"/>
    <property type="evidence" value="ECO:0007669"/>
    <property type="project" value="InterPro"/>
</dbReference>
<reference evidence="1" key="1">
    <citation type="submission" date="2024-06" db="EMBL/GenBank/DDBJ databases">
        <title>Draft Genome Sequence of Deinococcus sonorensis Type Strain KR-87, a Biofilm Producing Representative of the Genus Deinococcus.</title>
        <authorList>
            <person name="Boren L.S."/>
            <person name="Grosso R.A."/>
            <person name="Hugenberg-Cox A.N."/>
            <person name="Hill J.T.E."/>
            <person name="Albert C.M."/>
            <person name="Tuohy J.M."/>
        </authorList>
    </citation>
    <scope>NUCLEOTIDE SEQUENCE</scope>
    <source>
        <strain evidence="1">KR-87</strain>
    </source>
</reference>
<name>A0AAU7UDE5_9DEIO</name>
<dbReference type="InterPro" id="IPR011013">
    <property type="entry name" value="Gal_mutarotase_sf_dom"/>
</dbReference>
<dbReference type="EMBL" id="CP158299">
    <property type="protein sequence ID" value="XBV86393.1"/>
    <property type="molecule type" value="Genomic_DNA"/>
</dbReference>
<evidence type="ECO:0000313" key="1">
    <source>
        <dbReference type="EMBL" id="XBV86393.1"/>
    </source>
</evidence>
<dbReference type="AlphaFoldDB" id="A0AAU7UDE5"/>
<dbReference type="Pfam" id="PF01263">
    <property type="entry name" value="Aldose_epim"/>
    <property type="match status" value="1"/>
</dbReference>
<dbReference type="InterPro" id="IPR014718">
    <property type="entry name" value="GH-type_carb-bd"/>
</dbReference>
<dbReference type="Gene3D" id="2.70.98.10">
    <property type="match status" value="1"/>
</dbReference>
<gene>
    <name evidence="1" type="ORF">ABOD76_08790</name>
</gene>
<dbReference type="InterPro" id="IPR008183">
    <property type="entry name" value="Aldose_1/G6P_1-epimerase"/>
</dbReference>
<dbReference type="RefSeq" id="WP_350244462.1">
    <property type="nucleotide sequence ID" value="NZ_CP158299.1"/>
</dbReference>
<protein>
    <submittedName>
        <fullName evidence="1">Aldose 1-epimerase</fullName>
    </submittedName>
</protein>
<dbReference type="CDD" id="cd09021">
    <property type="entry name" value="Aldose_epim_Ec_YphB"/>
    <property type="match status" value="1"/>
</dbReference>
<dbReference type="GO" id="GO:0030246">
    <property type="term" value="F:carbohydrate binding"/>
    <property type="evidence" value="ECO:0007669"/>
    <property type="project" value="InterPro"/>
</dbReference>
<proteinExistence type="predicted"/>
<dbReference type="GO" id="GO:0016853">
    <property type="term" value="F:isomerase activity"/>
    <property type="evidence" value="ECO:0007669"/>
    <property type="project" value="InterPro"/>
</dbReference>
<dbReference type="SUPFAM" id="SSF74650">
    <property type="entry name" value="Galactose mutarotase-like"/>
    <property type="match status" value="1"/>
</dbReference>
<accession>A0AAU7UDE5</accession>
<sequence length="297" mass="32710">MNTLRIHNEHWRLEVLPELGASVLNLSSASGRPVLRHVDVKDVQTSSQCASFTLMPYSNRIRDARFRFEGREVQLRPSQPGGHTVQHGDVRNRPWRVQPVSGTHLVGLFDSRDCADINWPWAFTARIEYVLHGPHLDMALTLTNVSGEPMPAGMGLHPYFARWQDDTDPTVQFQAGGVYHVDDTLMPTEAAQDVPPELDFSSARSIGPAQLDRVYGSWDGVARLAWGERSVTLTADAAFSHLVLFTAPDGSLAMEPVTHATDAFNLAARGVHGTDMRVLQSGEALSGAVRLTLDGPW</sequence>